<dbReference type="RefSeq" id="WP_090038326.1">
    <property type="nucleotide sequence ID" value="NZ_FOKI01000002.1"/>
</dbReference>
<dbReference type="Proteomes" id="UP000198619">
    <property type="component" value="Unassembled WGS sequence"/>
</dbReference>
<evidence type="ECO:0000256" key="4">
    <source>
        <dbReference type="ARBA" id="ARBA00022475"/>
    </source>
</evidence>
<dbReference type="GO" id="GO:0005886">
    <property type="term" value="C:plasma membrane"/>
    <property type="evidence" value="ECO:0007669"/>
    <property type="project" value="UniProtKB-SubCell"/>
</dbReference>
<dbReference type="PANTHER" id="PTHR33909">
    <property type="entry name" value="SEC TRANSLOCON ACCESSORY COMPLEX SUBUNIT YAJC"/>
    <property type="match status" value="1"/>
</dbReference>
<evidence type="ECO:0000313" key="12">
    <source>
        <dbReference type="Proteomes" id="UP000198619"/>
    </source>
</evidence>
<keyword evidence="6" id="KW-0653">Protein transport</keyword>
<evidence type="ECO:0000256" key="9">
    <source>
        <dbReference type="ARBA" id="ARBA00023136"/>
    </source>
</evidence>
<evidence type="ECO:0000256" key="10">
    <source>
        <dbReference type="SAM" id="Phobius"/>
    </source>
</evidence>
<dbReference type="InterPro" id="IPR003849">
    <property type="entry name" value="Preprotein_translocase_YajC"/>
</dbReference>
<comment type="similarity">
    <text evidence="2">Belongs to the YajC family.</text>
</comment>
<reference evidence="11 12" key="1">
    <citation type="submission" date="2016-10" db="EMBL/GenBank/DDBJ databases">
        <authorList>
            <person name="de Groot N.N."/>
        </authorList>
    </citation>
    <scope>NUCLEOTIDE SEQUENCE [LARGE SCALE GENOMIC DNA]</scope>
    <source>
        <strain evidence="11 12">DSM 12271</strain>
    </source>
</reference>
<dbReference type="EMBL" id="FOKI01000002">
    <property type="protein sequence ID" value="SFA76808.1"/>
    <property type="molecule type" value="Genomic_DNA"/>
</dbReference>
<protein>
    <submittedName>
        <fullName evidence="11">Preprotein translocase subunit YajC</fullName>
    </submittedName>
</protein>
<evidence type="ECO:0000256" key="3">
    <source>
        <dbReference type="ARBA" id="ARBA00022448"/>
    </source>
</evidence>
<evidence type="ECO:0000256" key="5">
    <source>
        <dbReference type="ARBA" id="ARBA00022692"/>
    </source>
</evidence>
<gene>
    <name evidence="11" type="ORF">SAMN04488528_1002134</name>
</gene>
<keyword evidence="12" id="KW-1185">Reference proteome</keyword>
<feature type="transmembrane region" description="Helical" evidence="10">
    <location>
        <begin position="6"/>
        <end position="23"/>
    </location>
</feature>
<comment type="subcellular location">
    <subcellularLocation>
        <location evidence="1">Cell membrane</location>
        <topology evidence="1">Single-pass membrane protein</topology>
    </subcellularLocation>
</comment>
<dbReference type="OrthoDB" id="9800132at2"/>
<organism evidence="11 12">
    <name type="scientific">Clostridium frigidicarnis</name>
    <dbReference type="NCBI Taxonomy" id="84698"/>
    <lineage>
        <taxon>Bacteria</taxon>
        <taxon>Bacillati</taxon>
        <taxon>Bacillota</taxon>
        <taxon>Clostridia</taxon>
        <taxon>Eubacteriales</taxon>
        <taxon>Clostridiaceae</taxon>
        <taxon>Clostridium</taxon>
    </lineage>
</organism>
<dbReference type="SMART" id="SM01323">
    <property type="entry name" value="YajC"/>
    <property type="match status" value="1"/>
</dbReference>
<evidence type="ECO:0000256" key="2">
    <source>
        <dbReference type="ARBA" id="ARBA00006742"/>
    </source>
</evidence>
<dbReference type="Pfam" id="PF02699">
    <property type="entry name" value="YajC"/>
    <property type="match status" value="1"/>
</dbReference>
<name>A0A1I0VKS1_9CLOT</name>
<dbReference type="GO" id="GO:0015031">
    <property type="term" value="P:protein transport"/>
    <property type="evidence" value="ECO:0007669"/>
    <property type="project" value="UniProtKB-KW"/>
</dbReference>
<evidence type="ECO:0000256" key="1">
    <source>
        <dbReference type="ARBA" id="ARBA00004162"/>
    </source>
</evidence>
<dbReference type="PRINTS" id="PR01853">
    <property type="entry name" value="YAJCTRNLCASE"/>
</dbReference>
<accession>A0A1I0VKS1</accession>
<dbReference type="NCBIfam" id="TIGR00739">
    <property type="entry name" value="yajC"/>
    <property type="match status" value="1"/>
</dbReference>
<evidence type="ECO:0000256" key="6">
    <source>
        <dbReference type="ARBA" id="ARBA00022927"/>
    </source>
</evidence>
<dbReference type="AlphaFoldDB" id="A0A1I0VKS1"/>
<evidence type="ECO:0000256" key="7">
    <source>
        <dbReference type="ARBA" id="ARBA00022989"/>
    </source>
</evidence>
<dbReference type="PANTHER" id="PTHR33909:SF1">
    <property type="entry name" value="SEC TRANSLOCON ACCESSORY COMPLEX SUBUNIT YAJC"/>
    <property type="match status" value="1"/>
</dbReference>
<dbReference type="STRING" id="84698.SAMN04488528_1002134"/>
<keyword evidence="7 10" id="KW-1133">Transmembrane helix</keyword>
<evidence type="ECO:0000313" key="11">
    <source>
        <dbReference type="EMBL" id="SFA76808.1"/>
    </source>
</evidence>
<evidence type="ECO:0000256" key="8">
    <source>
        <dbReference type="ARBA" id="ARBA00023010"/>
    </source>
</evidence>
<keyword evidence="4" id="KW-1003">Cell membrane</keyword>
<keyword evidence="5 10" id="KW-0812">Transmembrane</keyword>
<keyword evidence="9 10" id="KW-0472">Membrane</keyword>
<keyword evidence="8" id="KW-0811">Translocation</keyword>
<keyword evidence="3" id="KW-0813">Transport</keyword>
<sequence length="94" mass="10734">MQQIMAFLPFIVMLAVFYFLIILPENKRKKKYSSMLGSINVNDEILTRGGIIGKVINIKDDYVIVESGPDRARFKIVKNGIADILNTKEENEEN</sequence>
<proteinExistence type="inferred from homology"/>